<evidence type="ECO:0000256" key="1">
    <source>
        <dbReference type="SAM" id="MobiDB-lite"/>
    </source>
</evidence>
<dbReference type="Proteomes" id="UP000223968">
    <property type="component" value="Unassembled WGS sequence"/>
</dbReference>
<dbReference type="AlphaFoldDB" id="A0A2B7XGJ2"/>
<keyword evidence="3" id="KW-1185">Reference proteome</keyword>
<dbReference type="InterPro" id="IPR011009">
    <property type="entry name" value="Kinase-like_dom_sf"/>
</dbReference>
<proteinExistence type="predicted"/>
<protein>
    <recommendedName>
        <fullName evidence="4">Protein kinase domain-containing protein</fullName>
    </recommendedName>
</protein>
<feature type="region of interest" description="Disordered" evidence="1">
    <location>
        <begin position="147"/>
        <end position="170"/>
    </location>
</feature>
<feature type="compositionally biased region" description="Basic and acidic residues" evidence="1">
    <location>
        <begin position="604"/>
        <end position="613"/>
    </location>
</feature>
<feature type="compositionally biased region" description="Basic and acidic residues" evidence="1">
    <location>
        <begin position="319"/>
        <end position="336"/>
    </location>
</feature>
<feature type="region of interest" description="Disordered" evidence="1">
    <location>
        <begin position="310"/>
        <end position="360"/>
    </location>
</feature>
<sequence length="613" mass="69682">MASTNLDPEELLRQLAEARQRADRAEADLAPTTLEQYLQLVQQQLVSTLSIEPNPAMSASGSVTAADKNQISRVLSDKPLFLSRNNVLGIRDDLSPTTRKDEQDIRPFIRSTIEKPAQRVLKAFHKQTNNPVSFRFQNNAYSLELRSPERTSEIDAPPPGKRISRERKSAHSIPDRWGVCSTMDGSIRQNLRELVAQVLCQAFHYMIISGLLFGYVASGEILIFLKIEESAPQQLYFHIVRTVTEQSHPGFEIRYAPAAQLASFATLALQSTEMSRDWITKAENCGICQWPLLPPVPLIPNITLERWQLNEETSESSEEERAFEDRDYNPLPERRRQAQTHSNQQIEGREHRRSSRKRTTTQRPILEYCTQACLLGLVRGLPLDPSCPNTTLHRQGYTHGKHSITENDLCSLLQKQLDHSLDRIGLFGNIGVLFKITLTMYGYTFVAKGVQWVDEPYLVHEADVYAHLSHLQGLKVPVCLGNVILARPYPLASFARVTQMMLMSWAGSNLAMENWPKDIDIELEKKKTLQALTSSGVSHNDIRKANLVWNAEQKQVMAIDFDQATIVRIQKRQASSSPKRPSEWENIEKKRRNESRAAVQTRTKKSDKENMIP</sequence>
<comment type="caution">
    <text evidence="2">The sequence shown here is derived from an EMBL/GenBank/DDBJ whole genome shotgun (WGS) entry which is preliminary data.</text>
</comment>
<evidence type="ECO:0008006" key="4">
    <source>
        <dbReference type="Google" id="ProtNLM"/>
    </source>
</evidence>
<evidence type="ECO:0000313" key="2">
    <source>
        <dbReference type="EMBL" id="PGH10844.1"/>
    </source>
</evidence>
<gene>
    <name evidence="2" type="ORF">AJ79_05204</name>
</gene>
<dbReference type="EMBL" id="PDNB01000081">
    <property type="protein sequence ID" value="PGH10844.1"/>
    <property type="molecule type" value="Genomic_DNA"/>
</dbReference>
<evidence type="ECO:0000313" key="3">
    <source>
        <dbReference type="Proteomes" id="UP000223968"/>
    </source>
</evidence>
<reference evidence="2 3" key="1">
    <citation type="submission" date="2017-10" db="EMBL/GenBank/DDBJ databases">
        <title>Comparative genomics in systemic dimorphic fungi from Ajellomycetaceae.</title>
        <authorList>
            <person name="Munoz J.F."/>
            <person name="Mcewen J.G."/>
            <person name="Clay O.K."/>
            <person name="Cuomo C.A."/>
        </authorList>
    </citation>
    <scope>NUCLEOTIDE SEQUENCE [LARGE SCALE GENOMIC DNA]</scope>
    <source>
        <strain evidence="2 3">UAMH5409</strain>
    </source>
</reference>
<dbReference type="STRING" id="1447875.A0A2B7XGJ2"/>
<feature type="region of interest" description="Disordered" evidence="1">
    <location>
        <begin position="572"/>
        <end position="613"/>
    </location>
</feature>
<accession>A0A2B7XGJ2</accession>
<organism evidence="2 3">
    <name type="scientific">Helicocarpus griseus UAMH5409</name>
    <dbReference type="NCBI Taxonomy" id="1447875"/>
    <lineage>
        <taxon>Eukaryota</taxon>
        <taxon>Fungi</taxon>
        <taxon>Dikarya</taxon>
        <taxon>Ascomycota</taxon>
        <taxon>Pezizomycotina</taxon>
        <taxon>Eurotiomycetes</taxon>
        <taxon>Eurotiomycetidae</taxon>
        <taxon>Onygenales</taxon>
        <taxon>Ajellomycetaceae</taxon>
        <taxon>Helicocarpus</taxon>
    </lineage>
</organism>
<dbReference type="OrthoDB" id="2156052at2759"/>
<name>A0A2B7XGJ2_9EURO</name>
<feature type="compositionally biased region" description="Basic residues" evidence="1">
    <location>
        <begin position="351"/>
        <end position="360"/>
    </location>
</feature>
<dbReference type="SUPFAM" id="SSF56112">
    <property type="entry name" value="Protein kinase-like (PK-like)"/>
    <property type="match status" value="1"/>
</dbReference>
<dbReference type="Gene3D" id="1.10.510.10">
    <property type="entry name" value="Transferase(Phosphotransferase) domain 1"/>
    <property type="match status" value="1"/>
</dbReference>